<dbReference type="InterPro" id="IPR000189">
    <property type="entry name" value="Transglyc_AS"/>
</dbReference>
<dbReference type="SUPFAM" id="SSF48435">
    <property type="entry name" value="Bacterial muramidases"/>
    <property type="match status" value="1"/>
</dbReference>
<dbReference type="RefSeq" id="WP_233051227.1">
    <property type="nucleotide sequence ID" value="NZ_JAIMJA010000002.1"/>
</dbReference>
<comment type="similarity">
    <text evidence="1">Belongs to the transglycosylase Slt family.</text>
</comment>
<feature type="signal peptide" evidence="3">
    <location>
        <begin position="1"/>
        <end position="18"/>
    </location>
</feature>
<dbReference type="CDD" id="cd13401">
    <property type="entry name" value="Slt70-like"/>
    <property type="match status" value="1"/>
</dbReference>
<dbReference type="PANTHER" id="PTHR37423">
    <property type="entry name" value="SOLUBLE LYTIC MUREIN TRANSGLYCOSYLASE-RELATED"/>
    <property type="match status" value="1"/>
</dbReference>
<keyword evidence="2 3" id="KW-0732">Signal</keyword>
<dbReference type="SUPFAM" id="SSF53955">
    <property type="entry name" value="Lysozyme-like"/>
    <property type="match status" value="1"/>
</dbReference>
<name>A0ABS8W3U6_9GAMM</name>
<accession>A0ABS8W3U6</accession>
<feature type="chain" id="PRO_5045568739" evidence="3">
    <location>
        <begin position="19"/>
        <end position="634"/>
    </location>
</feature>
<dbReference type="Gene3D" id="1.10.1240.20">
    <property type="entry name" value="Lytic transglycosylase, superhelical linker domain"/>
    <property type="match status" value="1"/>
</dbReference>
<protein>
    <submittedName>
        <fullName evidence="6">Transglycosylase SLT domain-containing protein</fullName>
    </submittedName>
</protein>
<evidence type="ECO:0000313" key="7">
    <source>
        <dbReference type="Proteomes" id="UP001201273"/>
    </source>
</evidence>
<gene>
    <name evidence="6" type="ORF">K6Y31_02215</name>
</gene>
<dbReference type="Pfam" id="PF01464">
    <property type="entry name" value="SLT"/>
    <property type="match status" value="1"/>
</dbReference>
<comment type="caution">
    <text evidence="6">The sequence shown here is derived from an EMBL/GenBank/DDBJ whole genome shotgun (WGS) entry which is preliminary data.</text>
</comment>
<dbReference type="Proteomes" id="UP001201273">
    <property type="component" value="Unassembled WGS sequence"/>
</dbReference>
<dbReference type="PANTHER" id="PTHR37423:SF5">
    <property type="entry name" value="SOLUBLE LYTIC MUREIN TRANSGLYCOSYLASE"/>
    <property type="match status" value="1"/>
</dbReference>
<evidence type="ECO:0000313" key="6">
    <source>
        <dbReference type="EMBL" id="MCE2593626.1"/>
    </source>
</evidence>
<feature type="domain" description="Lytic transglycosylase superhelical linker" evidence="5">
    <location>
        <begin position="398"/>
        <end position="461"/>
    </location>
</feature>
<evidence type="ECO:0000259" key="4">
    <source>
        <dbReference type="Pfam" id="PF01464"/>
    </source>
</evidence>
<evidence type="ECO:0000259" key="5">
    <source>
        <dbReference type="Pfam" id="PF14718"/>
    </source>
</evidence>
<dbReference type="PROSITE" id="PS00922">
    <property type="entry name" value="TRANSGLYCOSYLASE"/>
    <property type="match status" value="1"/>
</dbReference>
<dbReference type="InterPro" id="IPR023346">
    <property type="entry name" value="Lysozyme-like_dom_sf"/>
</dbReference>
<dbReference type="InterPro" id="IPR012289">
    <property type="entry name" value="Lytic_TGlycosylase_superhlx_L"/>
</dbReference>
<dbReference type="Gene3D" id="1.10.530.10">
    <property type="match status" value="1"/>
</dbReference>
<keyword evidence="7" id="KW-1185">Reference proteome</keyword>
<dbReference type="EMBL" id="JAIMJA010000002">
    <property type="protein sequence ID" value="MCE2593626.1"/>
    <property type="molecule type" value="Genomic_DNA"/>
</dbReference>
<dbReference type="InterPro" id="IPR008939">
    <property type="entry name" value="Lytic_TGlycosylase_superhlx_U"/>
</dbReference>
<organism evidence="6 7">
    <name type="scientific">Motilimonas cestriensis</name>
    <dbReference type="NCBI Taxonomy" id="2742685"/>
    <lineage>
        <taxon>Bacteria</taxon>
        <taxon>Pseudomonadati</taxon>
        <taxon>Pseudomonadota</taxon>
        <taxon>Gammaproteobacteria</taxon>
        <taxon>Alteromonadales</taxon>
        <taxon>Alteromonadales genera incertae sedis</taxon>
        <taxon>Motilimonas</taxon>
    </lineage>
</organism>
<dbReference type="Pfam" id="PF14718">
    <property type="entry name" value="SLT_L"/>
    <property type="match status" value="1"/>
</dbReference>
<reference evidence="6 7" key="1">
    <citation type="journal article" date="2022" name="Environ. Microbiol. Rep.">
        <title>Eco-phylogenetic analyses reveal divergent evolution of vitamin B12 metabolism in the marine bacterial family 'Psychromonadaceae'.</title>
        <authorList>
            <person name="Jin X."/>
            <person name="Yang Y."/>
            <person name="Cao H."/>
            <person name="Gao B."/>
            <person name="Zhao Z."/>
        </authorList>
    </citation>
    <scope>NUCLEOTIDE SEQUENCE [LARGE SCALE GENOMIC DNA]</scope>
    <source>
        <strain evidence="6 7">MKS20</strain>
    </source>
</reference>
<evidence type="ECO:0000256" key="2">
    <source>
        <dbReference type="ARBA" id="ARBA00022729"/>
    </source>
</evidence>
<dbReference type="Gene3D" id="1.25.20.10">
    <property type="entry name" value="Bacterial muramidases"/>
    <property type="match status" value="1"/>
</dbReference>
<sequence>MRITLVSFLLLFTSFSQASSLSEQRSLYSQALEAQKQKDWGSAEQLRKQLGTDYPLALFLEYNALKSQLSFLPIEKVQRFSQENQDSYLANTLERQYLFRLAAHEKWHSFLKLQPQQPNNITLQCHYYNAQMQVGEKTIAWQGAEKLWLSGQSRPDACDPLFASWKQAGKLSQDLIFERMVLAFSANKPKLMAYLQKSLTGKHQAYGELLTKVYANPKLLLNFNDYQQKTTPYMQIVAAGLERLIAKSTPSALKAYRHYGKQFNFTQEQRRSLELKLIQYVMYRDLSKAFKWADKQLAGWQDATVIEQRIRYALAQQQWSTALKWIELLPSADKNHERWKYWQARLNKKAGRDKAANVFFAEVAKERSYYGFMSAQQLGVPYSLNIEKVTLNKALLTEQMPVLARISELLYHGADNIARTEWGHLISRQPKPIVDHLGQYALEKGWLHFAVLASIETKSWDLVEQRFPQVEAPTFNKFAKERQVDSSFLFALARQESAFYAQARSPVGARGLMQLMPATAKYTAKKIGVKYEGVASLYDPEVNVRLGSAYIKGLLDDYNGNRILASAAYNAGPNRVKRWRANSPGLAADVWVEIIPFRETRGYVQSVLAYNVVYQHQQDKPMSMLTKQEWQTQL</sequence>
<proteinExistence type="inferred from homology"/>
<dbReference type="Pfam" id="PF00760">
    <property type="entry name" value="Cucumo_coat"/>
    <property type="match status" value="1"/>
</dbReference>
<dbReference type="InterPro" id="IPR037061">
    <property type="entry name" value="Lytic_TGlycoase_superhlx_L_sf"/>
</dbReference>
<dbReference type="InterPro" id="IPR008258">
    <property type="entry name" value="Transglycosylase_SLT_dom_1"/>
</dbReference>
<evidence type="ECO:0000256" key="3">
    <source>
        <dbReference type="SAM" id="SignalP"/>
    </source>
</evidence>
<evidence type="ECO:0000256" key="1">
    <source>
        <dbReference type="ARBA" id="ARBA00007734"/>
    </source>
</evidence>
<feature type="domain" description="Transglycosylase SLT" evidence="4">
    <location>
        <begin position="475"/>
        <end position="588"/>
    </location>
</feature>